<proteinExistence type="predicted"/>
<dbReference type="Proteomes" id="UP001642409">
    <property type="component" value="Unassembled WGS sequence"/>
</dbReference>
<organism evidence="1">
    <name type="scientific">Hexamita inflata</name>
    <dbReference type="NCBI Taxonomy" id="28002"/>
    <lineage>
        <taxon>Eukaryota</taxon>
        <taxon>Metamonada</taxon>
        <taxon>Diplomonadida</taxon>
        <taxon>Hexamitidae</taxon>
        <taxon>Hexamitinae</taxon>
        <taxon>Hexamita</taxon>
    </lineage>
</organism>
<reference evidence="1" key="1">
    <citation type="submission" date="2023-06" db="EMBL/GenBank/DDBJ databases">
        <authorList>
            <person name="Kurt Z."/>
        </authorList>
    </citation>
    <scope>NUCLEOTIDE SEQUENCE</scope>
</reference>
<protein>
    <submittedName>
        <fullName evidence="2">Hypothetical_protein</fullName>
    </submittedName>
</protein>
<sequence length="179" mass="21514">MHLNNFSYLLLSSNKFLLICYMCYKNHVANSLLKLHSKMQQKLVQMFYKDVKILKLKIKASKVQLLQQCQDQRFSMFCLMNLNLMTFYLIVQVNKKKLLSKKNQRRNLAYLSDEQHIYFKNNIQFYNYSISFKNKLLNDVLTEFQNIDQMSLHTIKCVIYVVKYEKIVISVLYCSIQNF</sequence>
<evidence type="ECO:0000313" key="3">
    <source>
        <dbReference type="Proteomes" id="UP001642409"/>
    </source>
</evidence>
<dbReference type="AlphaFoldDB" id="A0AA86Q9Z5"/>
<evidence type="ECO:0000313" key="1">
    <source>
        <dbReference type="EMBL" id="CAI9951483.1"/>
    </source>
</evidence>
<keyword evidence="3" id="KW-1185">Reference proteome</keyword>
<reference evidence="2 3" key="2">
    <citation type="submission" date="2024-07" db="EMBL/GenBank/DDBJ databases">
        <authorList>
            <person name="Akdeniz Z."/>
        </authorList>
    </citation>
    <scope>NUCLEOTIDE SEQUENCE [LARGE SCALE GENOMIC DNA]</scope>
</reference>
<name>A0AA86Q9Z5_9EUKA</name>
<dbReference type="EMBL" id="CATOUU010000824">
    <property type="protein sequence ID" value="CAI9951483.1"/>
    <property type="molecule type" value="Genomic_DNA"/>
</dbReference>
<dbReference type="EMBL" id="CAXDID020000138">
    <property type="protein sequence ID" value="CAL6038016.1"/>
    <property type="molecule type" value="Genomic_DNA"/>
</dbReference>
<gene>
    <name evidence="2" type="ORF">HINF_LOCUS37166</name>
    <name evidence="1" type="ORF">HINF_LOCUS39128</name>
</gene>
<comment type="caution">
    <text evidence="1">The sequence shown here is derived from an EMBL/GenBank/DDBJ whole genome shotgun (WGS) entry which is preliminary data.</text>
</comment>
<evidence type="ECO:0000313" key="2">
    <source>
        <dbReference type="EMBL" id="CAL6038016.1"/>
    </source>
</evidence>
<accession>A0AA86Q9Z5</accession>